<accession>A0A5A7NYX3</accession>
<keyword evidence="2" id="KW-1185">Reference proteome</keyword>
<evidence type="ECO:0000313" key="1">
    <source>
        <dbReference type="EMBL" id="GER25673.1"/>
    </source>
</evidence>
<comment type="caution">
    <text evidence="1">The sequence shown here is derived from an EMBL/GenBank/DDBJ whole genome shotgun (WGS) entry which is preliminary data.</text>
</comment>
<reference evidence="2" key="1">
    <citation type="journal article" date="2019" name="Curr. Biol.">
        <title>Genome Sequence of Striga asiatica Provides Insight into the Evolution of Plant Parasitism.</title>
        <authorList>
            <person name="Yoshida S."/>
            <person name="Kim S."/>
            <person name="Wafula E.K."/>
            <person name="Tanskanen J."/>
            <person name="Kim Y.M."/>
            <person name="Honaas L."/>
            <person name="Yang Z."/>
            <person name="Spallek T."/>
            <person name="Conn C.E."/>
            <person name="Ichihashi Y."/>
            <person name="Cheong K."/>
            <person name="Cui S."/>
            <person name="Der J.P."/>
            <person name="Gundlach H."/>
            <person name="Jiao Y."/>
            <person name="Hori C."/>
            <person name="Ishida J.K."/>
            <person name="Kasahara H."/>
            <person name="Kiba T."/>
            <person name="Kim M.S."/>
            <person name="Koo N."/>
            <person name="Laohavisit A."/>
            <person name="Lee Y.H."/>
            <person name="Lumba S."/>
            <person name="McCourt P."/>
            <person name="Mortimer J.C."/>
            <person name="Mutuku J.M."/>
            <person name="Nomura T."/>
            <person name="Sasaki-Sekimoto Y."/>
            <person name="Seto Y."/>
            <person name="Wang Y."/>
            <person name="Wakatake T."/>
            <person name="Sakakibara H."/>
            <person name="Demura T."/>
            <person name="Yamaguchi S."/>
            <person name="Yoneyama K."/>
            <person name="Manabe R.I."/>
            <person name="Nelson D.C."/>
            <person name="Schulman A.H."/>
            <person name="Timko M.P."/>
            <person name="dePamphilis C.W."/>
            <person name="Choi D."/>
            <person name="Shirasu K."/>
        </authorList>
    </citation>
    <scope>NUCLEOTIDE SEQUENCE [LARGE SCALE GENOMIC DNA]</scope>
    <source>
        <strain evidence="2">cv. UVA1</strain>
    </source>
</reference>
<sequence>MGQTDQPVANADYLEMFVASRPKWEIDFSNVSEVCEVIAYERVVLFSIGFFSRDWKEGRKEGEEEVAHKYKKLDIRIDRAGQIRRPADPGPLTDVLGLNYNWATYYMI</sequence>
<proteinExistence type="predicted"/>
<evidence type="ECO:0000313" key="2">
    <source>
        <dbReference type="Proteomes" id="UP000325081"/>
    </source>
</evidence>
<dbReference type="Proteomes" id="UP000325081">
    <property type="component" value="Unassembled WGS sequence"/>
</dbReference>
<dbReference type="EMBL" id="BKCP01000447">
    <property type="protein sequence ID" value="GER25673.1"/>
    <property type="molecule type" value="Genomic_DNA"/>
</dbReference>
<dbReference type="AlphaFoldDB" id="A0A5A7NYX3"/>
<organism evidence="1 2">
    <name type="scientific">Striga asiatica</name>
    <name type="common">Asiatic witchweed</name>
    <name type="synonym">Buchnera asiatica</name>
    <dbReference type="NCBI Taxonomy" id="4170"/>
    <lineage>
        <taxon>Eukaryota</taxon>
        <taxon>Viridiplantae</taxon>
        <taxon>Streptophyta</taxon>
        <taxon>Embryophyta</taxon>
        <taxon>Tracheophyta</taxon>
        <taxon>Spermatophyta</taxon>
        <taxon>Magnoliopsida</taxon>
        <taxon>eudicotyledons</taxon>
        <taxon>Gunneridae</taxon>
        <taxon>Pentapetalae</taxon>
        <taxon>asterids</taxon>
        <taxon>lamiids</taxon>
        <taxon>Lamiales</taxon>
        <taxon>Orobanchaceae</taxon>
        <taxon>Buchnereae</taxon>
        <taxon>Striga</taxon>
    </lineage>
</organism>
<name>A0A5A7NYX3_STRAF</name>
<gene>
    <name evidence="1" type="ORF">STAS_01265</name>
</gene>
<protein>
    <submittedName>
        <fullName evidence="1">Chemotaxis response regulator protein-glutamatemethylesterase</fullName>
    </submittedName>
</protein>